<proteinExistence type="predicted"/>
<accession>W4M4I7</accession>
<dbReference type="HOGENOM" id="CLU_2631593_0_0_7"/>
<reference evidence="1 2" key="1">
    <citation type="journal article" date="2014" name="Nature">
        <title>An environmental bacterial taxon with a large and distinct metabolic repertoire.</title>
        <authorList>
            <person name="Wilson M.C."/>
            <person name="Mori T."/>
            <person name="Ruckert C."/>
            <person name="Uria A.R."/>
            <person name="Helf M.J."/>
            <person name="Takada K."/>
            <person name="Gernert C."/>
            <person name="Steffens U.A."/>
            <person name="Heycke N."/>
            <person name="Schmitt S."/>
            <person name="Rinke C."/>
            <person name="Helfrich E.J."/>
            <person name="Brachmann A.O."/>
            <person name="Gurgui C."/>
            <person name="Wakimoto T."/>
            <person name="Kracht M."/>
            <person name="Crusemann M."/>
            <person name="Hentschel U."/>
            <person name="Abe I."/>
            <person name="Matsunaga S."/>
            <person name="Kalinowski J."/>
            <person name="Takeyama H."/>
            <person name="Piel J."/>
        </authorList>
    </citation>
    <scope>NUCLEOTIDE SEQUENCE [LARGE SCALE GENOMIC DNA]</scope>
    <source>
        <strain evidence="2">TSY2</strain>
    </source>
</reference>
<comment type="caution">
    <text evidence="1">The sequence shown here is derived from an EMBL/GenBank/DDBJ whole genome shotgun (WGS) entry which is preliminary data.</text>
</comment>
<evidence type="ECO:0000313" key="1">
    <source>
        <dbReference type="EMBL" id="ETX04831.1"/>
    </source>
</evidence>
<gene>
    <name evidence="1" type="ORF">ETSY2_26460</name>
</gene>
<dbReference type="Proteomes" id="UP000019140">
    <property type="component" value="Unassembled WGS sequence"/>
</dbReference>
<name>W4M4I7_9BACT</name>
<protein>
    <submittedName>
        <fullName evidence="1">Uncharacterized protein</fullName>
    </submittedName>
</protein>
<keyword evidence="2" id="KW-1185">Reference proteome</keyword>
<evidence type="ECO:0000313" key="2">
    <source>
        <dbReference type="Proteomes" id="UP000019140"/>
    </source>
</evidence>
<dbReference type="EMBL" id="AZHX01001104">
    <property type="protein sequence ID" value="ETX04831.1"/>
    <property type="molecule type" value="Genomic_DNA"/>
</dbReference>
<organism evidence="1 2">
    <name type="scientific">Candidatus Entotheonella gemina</name>
    <dbReference type="NCBI Taxonomy" id="1429439"/>
    <lineage>
        <taxon>Bacteria</taxon>
        <taxon>Pseudomonadati</taxon>
        <taxon>Nitrospinota/Tectimicrobiota group</taxon>
        <taxon>Candidatus Tectimicrobiota</taxon>
        <taxon>Candidatus Entotheonellia</taxon>
        <taxon>Candidatus Entotheonellales</taxon>
        <taxon>Candidatus Entotheonellaceae</taxon>
        <taxon>Candidatus Entotheonella</taxon>
    </lineage>
</organism>
<dbReference type="AlphaFoldDB" id="W4M4I7"/>
<sequence length="77" mass="8717">MTSALDHDAWTLEKNARRCELIDKDIAGTVTEVEKSELNNLQKQAISWRDRVAPLPVEGARKLYQELLKKQHSGSQG</sequence>